<protein>
    <submittedName>
        <fullName evidence="5">HlyD family secretion protein</fullName>
    </submittedName>
</protein>
<dbReference type="EMBL" id="JAAITT010000023">
    <property type="protein sequence ID" value="NSJ50256.1"/>
    <property type="molecule type" value="Genomic_DNA"/>
</dbReference>
<evidence type="ECO:0000256" key="4">
    <source>
        <dbReference type="SAM" id="SignalP"/>
    </source>
</evidence>
<dbReference type="Proteomes" id="UP000669239">
    <property type="component" value="Unassembled WGS sequence"/>
</dbReference>
<feature type="compositionally biased region" description="Basic and acidic residues" evidence="3">
    <location>
        <begin position="203"/>
        <end position="225"/>
    </location>
</feature>
<dbReference type="PANTHER" id="PTHR32347">
    <property type="entry name" value="EFFLUX SYSTEM COMPONENT YKNX-RELATED"/>
    <property type="match status" value="1"/>
</dbReference>
<evidence type="ECO:0000313" key="5">
    <source>
        <dbReference type="EMBL" id="NSJ50256.1"/>
    </source>
</evidence>
<comment type="subcellular location">
    <subcellularLocation>
        <location evidence="1">Cell envelope</location>
    </subcellularLocation>
</comment>
<evidence type="ECO:0000256" key="1">
    <source>
        <dbReference type="ARBA" id="ARBA00004196"/>
    </source>
</evidence>
<keyword evidence="2" id="KW-0175">Coiled coil</keyword>
<proteinExistence type="predicted"/>
<reference evidence="5 6" key="1">
    <citation type="journal article" date="2020" name="Cell Host Microbe">
        <title>Functional and Genomic Variation between Human-Derived Isolates of Lachnospiraceae Reveals Inter- and Intra-Species Diversity.</title>
        <authorList>
            <person name="Sorbara M.T."/>
            <person name="Littmann E.R."/>
            <person name="Fontana E."/>
            <person name="Moody T.U."/>
            <person name="Kohout C.E."/>
            <person name="Gjonbalaj M."/>
            <person name="Eaton V."/>
            <person name="Seok R."/>
            <person name="Leiner I.M."/>
            <person name="Pamer E.G."/>
        </authorList>
    </citation>
    <scope>NUCLEOTIDE SEQUENCE [LARGE SCALE GENOMIC DNA]</scope>
    <source>
        <strain evidence="5 6">MSK.1.17</strain>
    </source>
</reference>
<accession>A0ABX2HLJ5</accession>
<feature type="region of interest" description="Disordered" evidence="3">
    <location>
        <begin position="203"/>
        <end position="232"/>
    </location>
</feature>
<organism evidence="5 6">
    <name type="scientific">Enterocloster aldenensis</name>
    <dbReference type="NCBI Taxonomy" id="358742"/>
    <lineage>
        <taxon>Bacteria</taxon>
        <taxon>Bacillati</taxon>
        <taxon>Bacillota</taxon>
        <taxon>Clostridia</taxon>
        <taxon>Lachnospirales</taxon>
        <taxon>Lachnospiraceae</taxon>
        <taxon>Enterocloster</taxon>
    </lineage>
</organism>
<evidence type="ECO:0000313" key="6">
    <source>
        <dbReference type="Proteomes" id="UP000669239"/>
    </source>
</evidence>
<name>A0ABX2HLJ5_9FIRM</name>
<feature type="chain" id="PRO_5047308559" evidence="4">
    <location>
        <begin position="24"/>
        <end position="559"/>
    </location>
</feature>
<keyword evidence="6" id="KW-1185">Reference proteome</keyword>
<comment type="caution">
    <text evidence="5">The sequence shown here is derived from an EMBL/GenBank/DDBJ whole genome shotgun (WGS) entry which is preliminary data.</text>
</comment>
<keyword evidence="4" id="KW-0732">Signal</keyword>
<feature type="signal peptide" evidence="4">
    <location>
        <begin position="1"/>
        <end position="23"/>
    </location>
</feature>
<sequence length="559" mass="62050">MKMKKTAVLFLAAMAVLTFLSRALDSITVTRVETGYGKQGIVSYVIEGTGEFSAGRSVYITLPEDMLVGEILKRPGQKVQAGDTILLLQMERLAEERESLSLELEKAKLLLEQETLSAISVPRVTEETLAMQQVAAAQRALLAGREDLAEAQEDYQVSTADLEHDYVQKKNRTREEVKEDNERAMKSARRAYEAAQLARDAAVKKAEREVEDRQKKLDKLEGREDAPEEDLERAQLELERAEEDLEDIRDEQDLEVEEKRAAMYAAEESYEDVDYGEETAREELRKSYEDAVKAEEDKLKSAEDRVKELEESLYQSMERLENAKVSEAGVLAEEAARKEISRLRQESMKLDIRQIEKKLERTDALIAGQGRVEAAADGIVADLGLKEGDRTQAGSQVRLAVGSLNLIARIDKDKSDLLRQGTKMRVKITGQPGDVEAEVESVDQTTGTDTAQVTAVMPDGMGNLGGSASFTVYMESDAYPLVIPIEALREDNTGFFCLAAEPKKTILGEELIAVRINLEVLEKSSTQAAVSGPVAQDARLITISDKGVREGERVRVVDK</sequence>
<evidence type="ECO:0000256" key="2">
    <source>
        <dbReference type="ARBA" id="ARBA00023054"/>
    </source>
</evidence>
<dbReference type="InterPro" id="IPR050465">
    <property type="entry name" value="UPF0194_transport"/>
</dbReference>
<evidence type="ECO:0000256" key="3">
    <source>
        <dbReference type="SAM" id="MobiDB-lite"/>
    </source>
</evidence>
<gene>
    <name evidence="5" type="ORF">G5B36_16330</name>
</gene>